<dbReference type="GO" id="GO:0003700">
    <property type="term" value="F:DNA-binding transcription factor activity"/>
    <property type="evidence" value="ECO:0007669"/>
    <property type="project" value="InterPro"/>
</dbReference>
<evidence type="ECO:0000256" key="2">
    <source>
        <dbReference type="ARBA" id="ARBA00023125"/>
    </source>
</evidence>
<dbReference type="PANTHER" id="PTHR43132">
    <property type="entry name" value="ARSENICAL RESISTANCE OPERON REPRESSOR ARSR-RELATED"/>
    <property type="match status" value="1"/>
</dbReference>
<evidence type="ECO:0000313" key="6">
    <source>
        <dbReference type="Proteomes" id="UP000215563"/>
    </source>
</evidence>
<evidence type="ECO:0000256" key="3">
    <source>
        <dbReference type="ARBA" id="ARBA00023163"/>
    </source>
</evidence>
<dbReference type="InterPro" id="IPR001845">
    <property type="entry name" value="HTH_ArsR_DNA-bd_dom"/>
</dbReference>
<keyword evidence="3" id="KW-0804">Transcription</keyword>
<accession>A0A229RBZ2</accession>
<name>A0A229RBZ2_AMYAL</name>
<keyword evidence="1" id="KW-0805">Transcription regulation</keyword>
<dbReference type="Gene3D" id="1.10.10.10">
    <property type="entry name" value="Winged helix-like DNA-binding domain superfamily/Winged helix DNA-binding domain"/>
    <property type="match status" value="1"/>
</dbReference>
<evidence type="ECO:0000259" key="4">
    <source>
        <dbReference type="SMART" id="SM00418"/>
    </source>
</evidence>
<dbReference type="Proteomes" id="UP000215563">
    <property type="component" value="Unassembled WGS sequence"/>
</dbReference>
<dbReference type="PANTHER" id="PTHR43132:SF8">
    <property type="entry name" value="HTH-TYPE TRANSCRIPTIONAL REGULATOR KMTR"/>
    <property type="match status" value="1"/>
</dbReference>
<protein>
    <submittedName>
        <fullName evidence="5">ArsR family transcriptional regulator</fullName>
    </submittedName>
</protein>
<dbReference type="RefSeq" id="WP_020634376.1">
    <property type="nucleotide sequence ID" value="NZ_KB913032.1"/>
</dbReference>
<evidence type="ECO:0000256" key="1">
    <source>
        <dbReference type="ARBA" id="ARBA00023015"/>
    </source>
</evidence>
<evidence type="ECO:0000313" key="5">
    <source>
        <dbReference type="EMBL" id="OXM44180.1"/>
    </source>
</evidence>
<reference evidence="5 6" key="1">
    <citation type="submission" date="2017-07" db="EMBL/GenBank/DDBJ databases">
        <title>Amycolatopsis alba DSM 44262 Genome sequencing and assembly.</title>
        <authorList>
            <person name="Kaur N."/>
            <person name="Mayilraj S."/>
        </authorList>
    </citation>
    <scope>NUCLEOTIDE SEQUENCE [LARGE SCALE GENOMIC DNA]</scope>
    <source>
        <strain evidence="5 6">DSM 44262</strain>
    </source>
</reference>
<feature type="domain" description="HTH arsR-type" evidence="4">
    <location>
        <begin position="243"/>
        <end position="315"/>
    </location>
</feature>
<dbReference type="InterPro" id="IPR051011">
    <property type="entry name" value="Metal_resp_trans_reg"/>
</dbReference>
<dbReference type="GO" id="GO:0003677">
    <property type="term" value="F:DNA binding"/>
    <property type="evidence" value="ECO:0007669"/>
    <property type="project" value="UniProtKB-KW"/>
</dbReference>
<gene>
    <name evidence="5" type="ORF">CFP75_35360</name>
</gene>
<sequence>MLRVHFSGEDLARVRVATRPDPMWETTLSLHRLQRGDGDLPVRKWRGTVRSRLPKAAGPLLTLVPPSGYFPDFLTPSGEDLDEQLEALSGTCRRALRRDLATLARSRKPTPWARDLGDAHPAALGALARAVRSYHRAAIEPVWNEILARFDRQRALQAQVLLTEGVEGLLRGLSASMRWKAPVLEVDYPVRHDLRLAGRGLLLVPSFFCWRTGVTLVANDQVPVLVYPIEQRAPEVVPHDRGPAMAALLGHTRAAVLETIAEGGRTSDLARRAGISVSSASQHATVLREAGLVLSVRQGNTVRHHLTPLGSALLRKNL</sequence>
<dbReference type="SUPFAM" id="SSF46785">
    <property type="entry name" value="Winged helix' DNA-binding domain"/>
    <property type="match status" value="1"/>
</dbReference>
<proteinExistence type="predicted"/>
<comment type="caution">
    <text evidence="5">The sequence shown here is derived from an EMBL/GenBank/DDBJ whole genome shotgun (WGS) entry which is preliminary data.</text>
</comment>
<keyword evidence="2" id="KW-0238">DNA-binding</keyword>
<dbReference type="EMBL" id="NMQU01000125">
    <property type="protein sequence ID" value="OXM44180.1"/>
    <property type="molecule type" value="Genomic_DNA"/>
</dbReference>
<dbReference type="OrthoDB" id="3808065at2"/>
<dbReference type="AlphaFoldDB" id="A0A229RBZ2"/>
<organism evidence="5 6">
    <name type="scientific">Amycolatopsis alba DSM 44262</name>
    <dbReference type="NCBI Taxonomy" id="1125972"/>
    <lineage>
        <taxon>Bacteria</taxon>
        <taxon>Bacillati</taxon>
        <taxon>Actinomycetota</taxon>
        <taxon>Actinomycetes</taxon>
        <taxon>Pseudonocardiales</taxon>
        <taxon>Pseudonocardiaceae</taxon>
        <taxon>Amycolatopsis</taxon>
    </lineage>
</organism>
<dbReference type="CDD" id="cd00090">
    <property type="entry name" value="HTH_ARSR"/>
    <property type="match status" value="1"/>
</dbReference>
<dbReference type="InterPro" id="IPR036388">
    <property type="entry name" value="WH-like_DNA-bd_sf"/>
</dbReference>
<keyword evidence="6" id="KW-1185">Reference proteome</keyword>
<dbReference type="SMART" id="SM00418">
    <property type="entry name" value="HTH_ARSR"/>
    <property type="match status" value="1"/>
</dbReference>
<dbReference type="InterPro" id="IPR036390">
    <property type="entry name" value="WH_DNA-bd_sf"/>
</dbReference>
<dbReference type="InterPro" id="IPR011991">
    <property type="entry name" value="ArsR-like_HTH"/>
</dbReference>